<dbReference type="Gene3D" id="1.10.287.130">
    <property type="match status" value="1"/>
</dbReference>
<dbReference type="GO" id="GO:0005524">
    <property type="term" value="F:ATP binding"/>
    <property type="evidence" value="ECO:0007669"/>
    <property type="project" value="UniProtKB-KW"/>
</dbReference>
<dbReference type="PROSITE" id="PS50885">
    <property type="entry name" value="HAMP"/>
    <property type="match status" value="1"/>
</dbReference>
<protein>
    <recommendedName>
        <fullName evidence="3">histidine kinase</fullName>
        <ecNumber evidence="3">2.7.13.3</ecNumber>
    </recommendedName>
</protein>
<dbReference type="InterPro" id="IPR004358">
    <property type="entry name" value="Sig_transdc_His_kin-like_C"/>
</dbReference>
<dbReference type="Gene3D" id="3.30.450.20">
    <property type="entry name" value="PAS domain"/>
    <property type="match status" value="1"/>
</dbReference>
<accession>A0A017RWV8</accession>
<evidence type="ECO:0000256" key="4">
    <source>
        <dbReference type="ARBA" id="ARBA00022475"/>
    </source>
</evidence>
<organism evidence="16 17">
    <name type="scientific">Fervidicella metallireducens AeB</name>
    <dbReference type="NCBI Taxonomy" id="1403537"/>
    <lineage>
        <taxon>Bacteria</taxon>
        <taxon>Bacillati</taxon>
        <taxon>Bacillota</taxon>
        <taxon>Clostridia</taxon>
        <taxon>Eubacteriales</taxon>
        <taxon>Clostridiaceae</taxon>
        <taxon>Fervidicella</taxon>
    </lineage>
</organism>
<keyword evidence="9" id="KW-0067">ATP-binding</keyword>
<dbReference type="SMART" id="SM00388">
    <property type="entry name" value="HisKA"/>
    <property type="match status" value="1"/>
</dbReference>
<evidence type="ECO:0000256" key="12">
    <source>
        <dbReference type="SAM" id="Phobius"/>
    </source>
</evidence>
<dbReference type="Pfam" id="PF16736">
    <property type="entry name" value="sCache_like"/>
    <property type="match status" value="1"/>
</dbReference>
<dbReference type="InterPro" id="IPR005467">
    <property type="entry name" value="His_kinase_dom"/>
</dbReference>
<evidence type="ECO:0000256" key="5">
    <source>
        <dbReference type="ARBA" id="ARBA00022553"/>
    </source>
</evidence>
<dbReference type="AlphaFoldDB" id="A0A017RWV8"/>
<evidence type="ECO:0000259" key="15">
    <source>
        <dbReference type="PROSITE" id="PS50885"/>
    </source>
</evidence>
<keyword evidence="8 16" id="KW-0418">Kinase</keyword>
<comment type="catalytic activity">
    <reaction evidence="1">
        <text>ATP + protein L-histidine = ADP + protein N-phospho-L-histidine.</text>
        <dbReference type="EC" id="2.7.13.3"/>
    </reaction>
</comment>
<dbReference type="InterPro" id="IPR050351">
    <property type="entry name" value="BphY/WalK/GraS-like"/>
</dbReference>
<dbReference type="InterPro" id="IPR036097">
    <property type="entry name" value="HisK_dim/P_sf"/>
</dbReference>
<dbReference type="FunFam" id="1.10.287.130:FF:000008">
    <property type="entry name" value="Two-component sensor histidine kinase"/>
    <property type="match status" value="1"/>
</dbReference>
<dbReference type="SMART" id="SM00387">
    <property type="entry name" value="HATPase_c"/>
    <property type="match status" value="1"/>
</dbReference>
<dbReference type="Proteomes" id="UP000019681">
    <property type="component" value="Unassembled WGS sequence"/>
</dbReference>
<reference evidence="16 17" key="1">
    <citation type="journal article" date="2014" name="Genome Announc.">
        <title>Draft Genome Sequence of Fervidicella metallireducens Strain AeBT, an Iron-Reducing Thermoanaerobe from the Great Artesian Basin.</title>
        <authorList>
            <person name="Patel B.K."/>
        </authorList>
    </citation>
    <scope>NUCLEOTIDE SEQUENCE [LARGE SCALE GENOMIC DNA]</scope>
    <source>
        <strain evidence="16 17">AeB</strain>
    </source>
</reference>
<feature type="transmembrane region" description="Helical" evidence="12">
    <location>
        <begin position="6"/>
        <end position="25"/>
    </location>
</feature>
<dbReference type="SMART" id="SM00091">
    <property type="entry name" value="PAS"/>
    <property type="match status" value="1"/>
</dbReference>
<dbReference type="CDD" id="cd06225">
    <property type="entry name" value="HAMP"/>
    <property type="match status" value="1"/>
</dbReference>
<dbReference type="Gene3D" id="3.30.565.10">
    <property type="entry name" value="Histidine kinase-like ATPase, C-terminal domain"/>
    <property type="match status" value="1"/>
</dbReference>
<evidence type="ECO:0000256" key="10">
    <source>
        <dbReference type="ARBA" id="ARBA00023012"/>
    </source>
</evidence>
<dbReference type="InterPro" id="IPR036890">
    <property type="entry name" value="HATPase_C_sf"/>
</dbReference>
<keyword evidence="12" id="KW-0812">Transmembrane</keyword>
<dbReference type="PANTHER" id="PTHR45453:SF1">
    <property type="entry name" value="PHOSPHATE REGULON SENSOR PROTEIN PHOR"/>
    <property type="match status" value="1"/>
</dbReference>
<feature type="domain" description="Histidine kinase" evidence="13">
    <location>
        <begin position="360"/>
        <end position="576"/>
    </location>
</feature>
<dbReference type="NCBIfam" id="TIGR00229">
    <property type="entry name" value="sensory_box"/>
    <property type="match status" value="1"/>
</dbReference>
<dbReference type="InterPro" id="IPR003660">
    <property type="entry name" value="HAMP_dom"/>
</dbReference>
<keyword evidence="17" id="KW-1185">Reference proteome</keyword>
<dbReference type="PROSITE" id="PS50112">
    <property type="entry name" value="PAS"/>
    <property type="match status" value="1"/>
</dbReference>
<evidence type="ECO:0000256" key="1">
    <source>
        <dbReference type="ARBA" id="ARBA00000085"/>
    </source>
</evidence>
<dbReference type="InterPro" id="IPR003594">
    <property type="entry name" value="HATPase_dom"/>
</dbReference>
<comment type="caution">
    <text evidence="16">The sequence shown here is derived from an EMBL/GenBank/DDBJ whole genome shotgun (WGS) entry which is preliminary data.</text>
</comment>
<keyword evidence="5" id="KW-0597">Phosphoprotein</keyword>
<dbReference type="Pfam" id="PF02518">
    <property type="entry name" value="HATPase_c"/>
    <property type="match status" value="1"/>
</dbReference>
<evidence type="ECO:0000313" key="16">
    <source>
        <dbReference type="EMBL" id="EYE88420.1"/>
    </source>
</evidence>
<dbReference type="CDD" id="cd00075">
    <property type="entry name" value="HATPase"/>
    <property type="match status" value="1"/>
</dbReference>
<feature type="domain" description="HAMP" evidence="15">
    <location>
        <begin position="182"/>
        <end position="234"/>
    </location>
</feature>
<dbReference type="Pfam" id="PF00512">
    <property type="entry name" value="HisKA"/>
    <property type="match status" value="1"/>
</dbReference>
<dbReference type="InterPro" id="IPR035965">
    <property type="entry name" value="PAS-like_dom_sf"/>
</dbReference>
<evidence type="ECO:0000256" key="8">
    <source>
        <dbReference type="ARBA" id="ARBA00022777"/>
    </source>
</evidence>
<dbReference type="OrthoDB" id="9813151at2"/>
<dbReference type="SUPFAM" id="SSF158472">
    <property type="entry name" value="HAMP domain-like"/>
    <property type="match status" value="1"/>
</dbReference>
<dbReference type="InterPro" id="IPR003661">
    <property type="entry name" value="HisK_dim/P_dom"/>
</dbReference>
<evidence type="ECO:0000259" key="14">
    <source>
        <dbReference type="PROSITE" id="PS50112"/>
    </source>
</evidence>
<dbReference type="GO" id="GO:0006355">
    <property type="term" value="P:regulation of DNA-templated transcription"/>
    <property type="evidence" value="ECO:0007669"/>
    <property type="project" value="InterPro"/>
</dbReference>
<dbReference type="InterPro" id="IPR031967">
    <property type="entry name" value="PhoR_single_Cache-like_dom"/>
</dbReference>
<dbReference type="GO" id="GO:0004721">
    <property type="term" value="F:phosphoprotein phosphatase activity"/>
    <property type="evidence" value="ECO:0007669"/>
    <property type="project" value="TreeGrafter"/>
</dbReference>
<dbReference type="InterPro" id="IPR013767">
    <property type="entry name" value="PAS_fold"/>
</dbReference>
<dbReference type="CDD" id="cd00082">
    <property type="entry name" value="HisKA"/>
    <property type="match status" value="1"/>
</dbReference>
<dbReference type="SUPFAM" id="SSF47384">
    <property type="entry name" value="Homodimeric domain of signal transducing histidine kinase"/>
    <property type="match status" value="1"/>
</dbReference>
<dbReference type="GO" id="GO:0000155">
    <property type="term" value="F:phosphorelay sensor kinase activity"/>
    <property type="evidence" value="ECO:0007669"/>
    <property type="project" value="InterPro"/>
</dbReference>
<dbReference type="STRING" id="1403537.Q428_08025"/>
<dbReference type="RefSeq" id="WP_035379740.1">
    <property type="nucleotide sequence ID" value="NZ_AZQP01000021.1"/>
</dbReference>
<dbReference type="Pfam" id="PF00989">
    <property type="entry name" value="PAS"/>
    <property type="match status" value="1"/>
</dbReference>
<evidence type="ECO:0000313" key="17">
    <source>
        <dbReference type="Proteomes" id="UP000019681"/>
    </source>
</evidence>
<dbReference type="PRINTS" id="PR00344">
    <property type="entry name" value="BCTRLSENSOR"/>
</dbReference>
<sequence>MRKRLFSFFIIILFLGVVITGTLSYNSTRKIVLKNLKKSLREECNLSADYIIFKGNTSDFDSIANDISKKLNKRVTIIRDDGKVMGESLYAHQYLDNHLGRPEIRDALKFGEGVSTRYSNTEKTLKFYYAKKFEASGQIFIVRLAMELNDIKDMQGSYLRLILIAMFVGVVVCSLLAFVYLNKITKPIRQLTSVATTISLGDYERRINITSNDEIGQLGHAFNIMAGRLEETIVDLSDKRTKLISILKSMDDGVIVVDNNEKVLLINPAAQKLFNIGENVAGKHFIEVIRSYDIEDIIRNIPDEDTEITITYPVTKYLRIKATKVTNYDSNKESIGVMLFIQDITKIKSLEKMRSDFVANVSHELKTPLTSIKGFSETLKYVEDKETRDKFLDIIYVESERLTRLINDILSLSELENKNISLNLEKIDVFDTLDEVFHIMEYAAKEKNIDLEMNCQEDSLFINGDRDKFKQMIINLVDNAIKYTNPHGKVLIKGEGENGKVKISISDNGIGIPEVHIPRLFERFYRVDKARSRDAGGTGLGLAIVKHIVMLLNGDIQVKSKVGEGTTFTIYLPVINSELT</sequence>
<dbReference type="SUPFAM" id="SSF55785">
    <property type="entry name" value="PYP-like sensor domain (PAS domain)"/>
    <property type="match status" value="1"/>
</dbReference>
<keyword evidence="4" id="KW-1003">Cell membrane</keyword>
<dbReference type="FunFam" id="3.30.565.10:FF:000006">
    <property type="entry name" value="Sensor histidine kinase WalK"/>
    <property type="match status" value="1"/>
</dbReference>
<comment type="subcellular location">
    <subcellularLocation>
        <location evidence="2">Cell membrane</location>
    </subcellularLocation>
</comment>
<dbReference type="Gene3D" id="6.10.340.10">
    <property type="match status" value="1"/>
</dbReference>
<dbReference type="PANTHER" id="PTHR45453">
    <property type="entry name" value="PHOSPHATE REGULON SENSOR PROTEIN PHOR"/>
    <property type="match status" value="1"/>
</dbReference>
<evidence type="ECO:0000256" key="3">
    <source>
        <dbReference type="ARBA" id="ARBA00012438"/>
    </source>
</evidence>
<keyword evidence="11 12" id="KW-0472">Membrane</keyword>
<evidence type="ECO:0000259" key="13">
    <source>
        <dbReference type="PROSITE" id="PS50109"/>
    </source>
</evidence>
<evidence type="ECO:0000256" key="2">
    <source>
        <dbReference type="ARBA" id="ARBA00004236"/>
    </source>
</evidence>
<evidence type="ECO:0000256" key="9">
    <source>
        <dbReference type="ARBA" id="ARBA00022840"/>
    </source>
</evidence>
<feature type="domain" description="PAS" evidence="14">
    <location>
        <begin position="239"/>
        <end position="276"/>
    </location>
</feature>
<evidence type="ECO:0000256" key="11">
    <source>
        <dbReference type="ARBA" id="ARBA00023136"/>
    </source>
</evidence>
<dbReference type="PROSITE" id="PS50109">
    <property type="entry name" value="HIS_KIN"/>
    <property type="match status" value="1"/>
</dbReference>
<keyword evidence="6" id="KW-0808">Transferase</keyword>
<dbReference type="NCBIfam" id="NF046044">
    <property type="entry name" value="PnpS"/>
    <property type="match status" value="1"/>
</dbReference>
<dbReference type="Pfam" id="PF00672">
    <property type="entry name" value="HAMP"/>
    <property type="match status" value="1"/>
</dbReference>
<gene>
    <name evidence="16" type="ORF">Q428_08025</name>
</gene>
<dbReference type="InterPro" id="IPR000014">
    <property type="entry name" value="PAS"/>
</dbReference>
<dbReference type="SMART" id="SM00304">
    <property type="entry name" value="HAMP"/>
    <property type="match status" value="1"/>
</dbReference>
<dbReference type="EMBL" id="AZQP01000021">
    <property type="protein sequence ID" value="EYE88420.1"/>
    <property type="molecule type" value="Genomic_DNA"/>
</dbReference>
<dbReference type="GO" id="GO:0005886">
    <property type="term" value="C:plasma membrane"/>
    <property type="evidence" value="ECO:0007669"/>
    <property type="project" value="UniProtKB-SubCell"/>
</dbReference>
<feature type="transmembrane region" description="Helical" evidence="12">
    <location>
        <begin position="158"/>
        <end position="181"/>
    </location>
</feature>
<dbReference type="EC" id="2.7.13.3" evidence="3"/>
<evidence type="ECO:0000256" key="6">
    <source>
        <dbReference type="ARBA" id="ARBA00022679"/>
    </source>
</evidence>
<keyword evidence="7" id="KW-0547">Nucleotide-binding</keyword>
<dbReference type="GO" id="GO:0016036">
    <property type="term" value="P:cellular response to phosphate starvation"/>
    <property type="evidence" value="ECO:0007669"/>
    <property type="project" value="TreeGrafter"/>
</dbReference>
<dbReference type="CDD" id="cd00130">
    <property type="entry name" value="PAS"/>
    <property type="match status" value="1"/>
</dbReference>
<evidence type="ECO:0000256" key="7">
    <source>
        <dbReference type="ARBA" id="ARBA00022741"/>
    </source>
</evidence>
<keyword evidence="10" id="KW-0902">Two-component regulatory system</keyword>
<name>A0A017RWV8_9CLOT</name>
<proteinExistence type="predicted"/>
<keyword evidence="12" id="KW-1133">Transmembrane helix</keyword>
<dbReference type="SUPFAM" id="SSF55874">
    <property type="entry name" value="ATPase domain of HSP90 chaperone/DNA topoisomerase II/histidine kinase"/>
    <property type="match status" value="1"/>
</dbReference>